<accession>X5HL05</accession>
<evidence type="ECO:0000256" key="1">
    <source>
        <dbReference type="SAM" id="MobiDB-lite"/>
    </source>
</evidence>
<keyword evidence="3" id="KW-1185">Reference proteome</keyword>
<gene>
    <name evidence="2" type="ORF">NHE_0864</name>
</gene>
<feature type="compositionally biased region" description="Basic and acidic residues" evidence="1">
    <location>
        <begin position="15"/>
        <end position="24"/>
    </location>
</feature>
<dbReference type="AlphaFoldDB" id="X5HL05"/>
<dbReference type="KEGG" id="nhm:NHE_0864"/>
<dbReference type="HOGENOM" id="CLU_2524127_0_0_5"/>
<dbReference type="EMBL" id="CP007481">
    <property type="protein sequence ID" value="AHX11784.1"/>
    <property type="molecule type" value="Genomic_DNA"/>
</dbReference>
<proteinExistence type="predicted"/>
<protein>
    <submittedName>
        <fullName evidence="2">Uncharacterized protein</fullName>
    </submittedName>
</protein>
<reference evidence="2 3" key="1">
    <citation type="submission" date="2014-03" db="EMBL/GenBank/DDBJ databases">
        <title>Sequencing and Comparison of Genomes and Transcriptome Profiles of Human Ehrlichiosis Agents.</title>
        <authorList>
            <person name="Lin M."/>
            <person name="Daugherty S.C."/>
            <person name="Nagaraj S."/>
            <person name="Cheng Z."/>
            <person name="Xiong Q."/>
            <person name="Lin F.-Y."/>
            <person name="Sengamalay N."/>
            <person name="Ott S."/>
            <person name="Godinez A."/>
            <person name="Tallon L.J."/>
            <person name="Sadzewicz L."/>
            <person name="Fraser C.M."/>
            <person name="Dunning Hotopp J.C."/>
            <person name="Rikihisa Y."/>
        </authorList>
    </citation>
    <scope>NUCLEOTIDE SEQUENCE [LARGE SCALE GENOMIC DNA]</scope>
    <source>
        <strain evidence="2 3">Oregon</strain>
    </source>
</reference>
<evidence type="ECO:0000313" key="3">
    <source>
        <dbReference type="Proteomes" id="UP000023755"/>
    </source>
</evidence>
<feature type="region of interest" description="Disordered" evidence="1">
    <location>
        <begin position="1"/>
        <end position="24"/>
    </location>
</feature>
<dbReference type="Proteomes" id="UP000023755">
    <property type="component" value="Chromosome"/>
</dbReference>
<feature type="region of interest" description="Disordered" evidence="1">
    <location>
        <begin position="43"/>
        <end position="84"/>
    </location>
</feature>
<sequence>MDDMVKPDTSALSKKLRENIQRRKQFKKDICVQEVPKATNAEINNCDSQLSPNKSQDDPNATAKGKHPVGKPAVVTGEPESTDI</sequence>
<evidence type="ECO:0000313" key="2">
    <source>
        <dbReference type="EMBL" id="AHX11784.1"/>
    </source>
</evidence>
<dbReference type="RefSeq" id="WP_038560172.1">
    <property type="nucleotide sequence ID" value="NZ_CP007481.1"/>
</dbReference>
<organism evidence="2 3">
    <name type="scientific">Neorickettsia helminthoeca str. Oregon</name>
    <dbReference type="NCBI Taxonomy" id="1286528"/>
    <lineage>
        <taxon>Bacteria</taxon>
        <taxon>Pseudomonadati</taxon>
        <taxon>Pseudomonadota</taxon>
        <taxon>Alphaproteobacteria</taxon>
        <taxon>Rickettsiales</taxon>
        <taxon>Anaplasmataceae</taxon>
        <taxon>Neorickettsia</taxon>
    </lineage>
</organism>
<name>X5HL05_9RICK</name>
<feature type="compositionally biased region" description="Polar residues" evidence="1">
    <location>
        <begin position="43"/>
        <end position="54"/>
    </location>
</feature>